<dbReference type="KEGG" id="pmot:X970_11190"/>
<dbReference type="AlphaFoldDB" id="V9V6D1"/>
<feature type="transmembrane region" description="Helical" evidence="1">
    <location>
        <begin position="175"/>
        <end position="193"/>
    </location>
</feature>
<gene>
    <name evidence="3" type="ORF">X970_11190</name>
</gene>
<keyword evidence="1" id="KW-1133">Transmembrane helix</keyword>
<dbReference type="Pfam" id="PF01757">
    <property type="entry name" value="Acyl_transf_3"/>
    <property type="match status" value="1"/>
</dbReference>
<name>V9V6D1_9PSED</name>
<dbReference type="PANTHER" id="PTHR23028:SF53">
    <property type="entry name" value="ACYL_TRANSF_3 DOMAIN-CONTAINING PROTEIN"/>
    <property type="match status" value="1"/>
</dbReference>
<dbReference type="PANTHER" id="PTHR23028">
    <property type="entry name" value="ACETYLTRANSFERASE"/>
    <property type="match status" value="1"/>
</dbReference>
<feature type="domain" description="Acyltransferase 3" evidence="2">
    <location>
        <begin position="3"/>
        <end position="304"/>
    </location>
</feature>
<feature type="transmembrane region" description="Helical" evidence="1">
    <location>
        <begin position="227"/>
        <end position="245"/>
    </location>
</feature>
<feature type="transmembrane region" description="Helical" evidence="1">
    <location>
        <begin position="200"/>
        <end position="221"/>
    </location>
</feature>
<keyword evidence="1" id="KW-0812">Transmembrane</keyword>
<dbReference type="InterPro" id="IPR050879">
    <property type="entry name" value="Acyltransferase_3"/>
</dbReference>
<feature type="transmembrane region" description="Helical" evidence="1">
    <location>
        <begin position="67"/>
        <end position="87"/>
    </location>
</feature>
<evidence type="ECO:0000259" key="2">
    <source>
        <dbReference type="Pfam" id="PF01757"/>
    </source>
</evidence>
<dbReference type="EMBL" id="CP006979">
    <property type="protein sequence ID" value="AHC91099.1"/>
    <property type="molecule type" value="Genomic_DNA"/>
</dbReference>
<feature type="transmembrane region" description="Helical" evidence="1">
    <location>
        <begin position="28"/>
        <end position="46"/>
    </location>
</feature>
<feature type="transmembrane region" description="Helical" evidence="1">
    <location>
        <begin position="290"/>
        <end position="308"/>
    </location>
</feature>
<accession>V9V6D1</accession>
<proteinExistence type="predicted"/>
<protein>
    <recommendedName>
        <fullName evidence="2">Acyltransferase 3 domain-containing protein</fullName>
    </recommendedName>
</protein>
<dbReference type="InterPro" id="IPR002656">
    <property type="entry name" value="Acyl_transf_3_dom"/>
</dbReference>
<feature type="transmembrane region" description="Helical" evidence="1">
    <location>
        <begin position="266"/>
        <end position="284"/>
    </location>
</feature>
<dbReference type="Proteomes" id="UP000018660">
    <property type="component" value="Chromosome"/>
</dbReference>
<evidence type="ECO:0000313" key="4">
    <source>
        <dbReference type="Proteomes" id="UP000018660"/>
    </source>
</evidence>
<reference evidence="3 4" key="1">
    <citation type="submission" date="2013-12" db="EMBL/GenBank/DDBJ databases">
        <title>Complete Genomes of Pseudomonas monteilii SB3078 and SB3101, two Benzene, Toluene and Ethylbenzene Degrading Bacteria used for Bioaugmentation.</title>
        <authorList>
            <person name="Dueholm M.S."/>
            <person name="Albertsen M."/>
            <person name="D'Imperio S."/>
            <person name="Tale V.P."/>
            <person name="Lewis D."/>
            <person name="Nilsen P.H."/>
            <person name="Nielsen J.L."/>
        </authorList>
    </citation>
    <scope>NUCLEOTIDE SEQUENCE [LARGE SCALE GENOMIC DNA]</scope>
    <source>
        <strain evidence="3 4">SB3101</strain>
    </source>
</reference>
<dbReference type="GO" id="GO:0016020">
    <property type="term" value="C:membrane"/>
    <property type="evidence" value="ECO:0007669"/>
    <property type="project" value="TreeGrafter"/>
</dbReference>
<organism evidence="3 4">
    <name type="scientific">Pseudomonas monteilii SB3101</name>
    <dbReference type="NCBI Taxonomy" id="1435058"/>
    <lineage>
        <taxon>Bacteria</taxon>
        <taxon>Pseudomonadati</taxon>
        <taxon>Pseudomonadota</taxon>
        <taxon>Gammaproteobacteria</taxon>
        <taxon>Pseudomonadales</taxon>
        <taxon>Pseudomonadaceae</taxon>
        <taxon>Pseudomonas</taxon>
    </lineage>
</organism>
<evidence type="ECO:0000256" key="1">
    <source>
        <dbReference type="SAM" id="Phobius"/>
    </source>
</evidence>
<dbReference type="GO" id="GO:0000271">
    <property type="term" value="P:polysaccharide biosynthetic process"/>
    <property type="evidence" value="ECO:0007669"/>
    <property type="project" value="TreeGrafter"/>
</dbReference>
<feature type="transmembrane region" description="Helical" evidence="1">
    <location>
        <begin position="137"/>
        <end position="163"/>
    </location>
</feature>
<dbReference type="HOGENOM" id="CLU_066185_0_0_6"/>
<keyword evidence="1" id="KW-0472">Membrane</keyword>
<sequence length="328" mass="36790">MGLLRFVLAALVVVSHMGYTVNGYNPGVWAVVVFYLLAGHVVARLWSQRPHEEILDSVLWFYKDRALRIFPLYFTALLFGVSVWLLGANSYFLSGAPDLLRWVSNITVIPLSYYMWSGVDKFMVLPPAWSLGVELQFYLLVPLLLISHRSAFVVSSISVAVFAAAQVGWLNTDVFGYRLLVGVLFIFLTGAVIESGSKAARYMVFVACIAMFLYVLALWGFGLRRYYDAEVAAGYVVGVPLVAMLSKFKFSGRLNVAQRHAGNVSYGLFLFHFPLIWLSEMIAVPSTLKVLFVITFSVILAAVCHYQIERPFWKRFRSFLTPSPSASS</sequence>
<dbReference type="GO" id="GO:0016747">
    <property type="term" value="F:acyltransferase activity, transferring groups other than amino-acyl groups"/>
    <property type="evidence" value="ECO:0007669"/>
    <property type="project" value="InterPro"/>
</dbReference>
<evidence type="ECO:0000313" key="3">
    <source>
        <dbReference type="EMBL" id="AHC91099.1"/>
    </source>
</evidence>